<comment type="similarity">
    <text evidence="9">Belongs to the GSP H family.</text>
</comment>
<keyword evidence="8 11" id="KW-0472">Membrane</keyword>
<dbReference type="EMBL" id="JAWJZI010000027">
    <property type="protein sequence ID" value="MDV5172333.1"/>
    <property type="molecule type" value="Genomic_DNA"/>
</dbReference>
<keyword evidence="3" id="KW-1003">Cell membrane</keyword>
<comment type="caution">
    <text evidence="13">The sequence shown here is derived from an EMBL/GenBank/DDBJ whole genome shotgun (WGS) entry which is preliminary data.</text>
</comment>
<keyword evidence="4" id="KW-0488">Methylation</keyword>
<evidence type="ECO:0000256" key="7">
    <source>
        <dbReference type="ARBA" id="ARBA00022989"/>
    </source>
</evidence>
<keyword evidence="7 11" id="KW-1133">Transmembrane helix</keyword>
<evidence type="ECO:0000313" key="13">
    <source>
        <dbReference type="EMBL" id="MDV5172333.1"/>
    </source>
</evidence>
<name>A0ABU3ZQX2_9GAMM</name>
<evidence type="ECO:0000256" key="6">
    <source>
        <dbReference type="ARBA" id="ARBA00022692"/>
    </source>
</evidence>
<protein>
    <recommendedName>
        <fullName evidence="2">Type II secretion system protein H</fullName>
    </recommendedName>
    <alternativeName>
        <fullName evidence="10">General secretion pathway protein H</fullName>
    </alternativeName>
</protein>
<dbReference type="RefSeq" id="WP_317525126.1">
    <property type="nucleotide sequence ID" value="NZ_JAWJZI010000027.1"/>
</dbReference>
<accession>A0ABU3ZQX2</accession>
<feature type="transmembrane region" description="Helical" evidence="11">
    <location>
        <begin position="12"/>
        <end position="33"/>
    </location>
</feature>
<evidence type="ECO:0000256" key="3">
    <source>
        <dbReference type="ARBA" id="ARBA00022475"/>
    </source>
</evidence>
<keyword evidence="14" id="KW-1185">Reference proteome</keyword>
<keyword evidence="6 11" id="KW-0812">Transmembrane</keyword>
<evidence type="ECO:0000256" key="1">
    <source>
        <dbReference type="ARBA" id="ARBA00004377"/>
    </source>
</evidence>
<dbReference type="Pfam" id="PF12019">
    <property type="entry name" value="GspH"/>
    <property type="match status" value="1"/>
</dbReference>
<organism evidence="13 14">
    <name type="scientific">Photobacterium rosenbergii</name>
    <dbReference type="NCBI Taxonomy" id="294936"/>
    <lineage>
        <taxon>Bacteria</taxon>
        <taxon>Pseudomonadati</taxon>
        <taxon>Pseudomonadota</taxon>
        <taxon>Gammaproteobacteria</taxon>
        <taxon>Vibrionales</taxon>
        <taxon>Vibrionaceae</taxon>
        <taxon>Photobacterium</taxon>
    </lineage>
</organism>
<gene>
    <name evidence="13" type="ORF">R2X38_25350</name>
</gene>
<evidence type="ECO:0000256" key="9">
    <source>
        <dbReference type="ARBA" id="ARBA00025772"/>
    </source>
</evidence>
<evidence type="ECO:0000256" key="2">
    <source>
        <dbReference type="ARBA" id="ARBA00021549"/>
    </source>
</evidence>
<comment type="subcellular location">
    <subcellularLocation>
        <location evidence="1">Cell inner membrane</location>
        <topology evidence="1">Single-pass membrane protein</topology>
    </subcellularLocation>
</comment>
<evidence type="ECO:0000256" key="4">
    <source>
        <dbReference type="ARBA" id="ARBA00022481"/>
    </source>
</evidence>
<sequence length="176" mass="18745">MKKLGSTSGFSLIELLIVTSVAVILMMAAAPSFTQILDNRQLESAANRLATQFKQTRLEAIRRNQKLYIHNLGMASPTKNTWCVLVTANTTAPTSCAHEQVISGLHGDAFSRLSISNSKVRFSVDPVRAITGSGTAYVLTSPGMGAGVSVEVKISSKSRVRVCSVGQVVGFEECGP</sequence>
<dbReference type="SUPFAM" id="SSF54523">
    <property type="entry name" value="Pili subunits"/>
    <property type="match status" value="1"/>
</dbReference>
<dbReference type="NCBIfam" id="TIGR02532">
    <property type="entry name" value="IV_pilin_GFxxxE"/>
    <property type="match status" value="1"/>
</dbReference>
<dbReference type="InterPro" id="IPR012902">
    <property type="entry name" value="N_methyl_site"/>
</dbReference>
<dbReference type="InterPro" id="IPR022346">
    <property type="entry name" value="T2SS_GspH"/>
</dbReference>
<reference evidence="13 14" key="1">
    <citation type="submission" date="2023-10" db="EMBL/GenBank/DDBJ databases">
        <title>Marine bacteria isolated from horseshoe crab.</title>
        <authorList>
            <person name="Cheng T.H."/>
        </authorList>
    </citation>
    <scope>NUCLEOTIDE SEQUENCE [LARGE SCALE GENOMIC DNA]</scope>
    <source>
        <strain evidence="13 14">HSC6</strain>
    </source>
</reference>
<evidence type="ECO:0000256" key="11">
    <source>
        <dbReference type="SAM" id="Phobius"/>
    </source>
</evidence>
<evidence type="ECO:0000256" key="10">
    <source>
        <dbReference type="ARBA" id="ARBA00030775"/>
    </source>
</evidence>
<dbReference type="InterPro" id="IPR045584">
    <property type="entry name" value="Pilin-like"/>
</dbReference>
<dbReference type="PROSITE" id="PS00409">
    <property type="entry name" value="PROKAR_NTER_METHYL"/>
    <property type="match status" value="1"/>
</dbReference>
<keyword evidence="5" id="KW-0997">Cell inner membrane</keyword>
<evidence type="ECO:0000313" key="14">
    <source>
        <dbReference type="Proteomes" id="UP001186452"/>
    </source>
</evidence>
<dbReference type="Proteomes" id="UP001186452">
    <property type="component" value="Unassembled WGS sequence"/>
</dbReference>
<dbReference type="Gene3D" id="3.30.700.10">
    <property type="entry name" value="Glycoprotein, Type 4 Pilin"/>
    <property type="match status" value="1"/>
</dbReference>
<evidence type="ECO:0000256" key="5">
    <source>
        <dbReference type="ARBA" id="ARBA00022519"/>
    </source>
</evidence>
<proteinExistence type="inferred from homology"/>
<feature type="domain" description="General secretion pathway GspH" evidence="12">
    <location>
        <begin position="45"/>
        <end position="155"/>
    </location>
</feature>
<evidence type="ECO:0000259" key="12">
    <source>
        <dbReference type="Pfam" id="PF12019"/>
    </source>
</evidence>
<evidence type="ECO:0000256" key="8">
    <source>
        <dbReference type="ARBA" id="ARBA00023136"/>
    </source>
</evidence>